<gene>
    <name evidence="1" type="ORF">S01H4_46895</name>
</gene>
<proteinExistence type="predicted"/>
<evidence type="ECO:0008006" key="2">
    <source>
        <dbReference type="Google" id="ProtNLM"/>
    </source>
</evidence>
<sequence length="43" mass="5005">MYKIRTTIYSPNIGSWKVCEKMGMEREATLKNNGFIDGEYVDD</sequence>
<dbReference type="SUPFAM" id="SSF55729">
    <property type="entry name" value="Acyl-CoA N-acyltransferases (Nat)"/>
    <property type="match status" value="1"/>
</dbReference>
<organism evidence="1">
    <name type="scientific">marine sediment metagenome</name>
    <dbReference type="NCBI Taxonomy" id="412755"/>
    <lineage>
        <taxon>unclassified sequences</taxon>
        <taxon>metagenomes</taxon>
        <taxon>ecological metagenomes</taxon>
    </lineage>
</organism>
<dbReference type="AlphaFoldDB" id="X1DE58"/>
<comment type="caution">
    <text evidence="1">The sequence shown here is derived from an EMBL/GenBank/DDBJ whole genome shotgun (WGS) entry which is preliminary data.</text>
</comment>
<dbReference type="EMBL" id="BART01026257">
    <property type="protein sequence ID" value="GAG94716.1"/>
    <property type="molecule type" value="Genomic_DNA"/>
</dbReference>
<reference evidence="1" key="1">
    <citation type="journal article" date="2014" name="Front. Microbiol.">
        <title>High frequency of phylogenetically diverse reductive dehalogenase-homologous genes in deep subseafloor sedimentary metagenomes.</title>
        <authorList>
            <person name="Kawai M."/>
            <person name="Futagami T."/>
            <person name="Toyoda A."/>
            <person name="Takaki Y."/>
            <person name="Nishi S."/>
            <person name="Hori S."/>
            <person name="Arai W."/>
            <person name="Tsubouchi T."/>
            <person name="Morono Y."/>
            <person name="Uchiyama I."/>
            <person name="Ito T."/>
            <person name="Fujiyama A."/>
            <person name="Inagaki F."/>
            <person name="Takami H."/>
        </authorList>
    </citation>
    <scope>NUCLEOTIDE SEQUENCE</scope>
    <source>
        <strain evidence="1">Expedition CK06-06</strain>
    </source>
</reference>
<name>X1DE58_9ZZZZ</name>
<protein>
    <recommendedName>
        <fullName evidence="2">N-acetyltransferase domain-containing protein</fullName>
    </recommendedName>
</protein>
<evidence type="ECO:0000313" key="1">
    <source>
        <dbReference type="EMBL" id="GAG94716.1"/>
    </source>
</evidence>
<feature type="non-terminal residue" evidence="1">
    <location>
        <position position="43"/>
    </location>
</feature>
<dbReference type="Gene3D" id="3.40.630.30">
    <property type="match status" value="1"/>
</dbReference>
<dbReference type="InterPro" id="IPR016181">
    <property type="entry name" value="Acyl_CoA_acyltransferase"/>
</dbReference>
<accession>X1DE58</accession>